<gene>
    <name evidence="1" type="ORF">NCTC10754_04704</name>
</gene>
<organism evidence="1 2">
    <name type="scientific">Pseudomonas fragi</name>
    <dbReference type="NCBI Taxonomy" id="296"/>
    <lineage>
        <taxon>Bacteria</taxon>
        <taxon>Pseudomonadati</taxon>
        <taxon>Pseudomonadota</taxon>
        <taxon>Gammaproteobacteria</taxon>
        <taxon>Pseudomonadales</taxon>
        <taxon>Pseudomonadaceae</taxon>
        <taxon>Pseudomonas</taxon>
    </lineage>
</organism>
<dbReference type="Proteomes" id="UP000330809">
    <property type="component" value="Unassembled WGS sequence"/>
</dbReference>
<protein>
    <submittedName>
        <fullName evidence="1">Uncharacterized protein</fullName>
    </submittedName>
</protein>
<accession>A0A449IRG8</accession>
<reference evidence="1 2" key="1">
    <citation type="submission" date="2019-02" db="EMBL/GenBank/DDBJ databases">
        <authorList>
            <consortium name="Pathogen Informatics"/>
        </authorList>
    </citation>
    <scope>NUCLEOTIDE SEQUENCE [LARGE SCALE GENOMIC DNA]</scope>
    <source>
        <strain evidence="1 2">3012STDY7103891</strain>
    </source>
</reference>
<dbReference type="EMBL" id="CAACYJ010000040">
    <property type="protein sequence ID" value="VFB22020.1"/>
    <property type="molecule type" value="Genomic_DNA"/>
</dbReference>
<evidence type="ECO:0000313" key="2">
    <source>
        <dbReference type="Proteomes" id="UP000330809"/>
    </source>
</evidence>
<name>A0A449IRG8_PSEFR</name>
<proteinExistence type="predicted"/>
<evidence type="ECO:0000313" key="1">
    <source>
        <dbReference type="EMBL" id="VFB22020.1"/>
    </source>
</evidence>
<sequence>MSMMWGLLGPEQLGGERRTRTLDLGAAVREYNERAVPGMGGVWYAKQLLLAMLGIALAQKLRERQINVSNITVANAIEALGCYFALKHNQGQGDSRVRGSEKLRGKADFDFQALCKPGFYVSQPMRMGTGQALLTLGLVRAQGERFNAFMCTAFGYEFINACCGDDGAQLELLLQWAQKGRSVNQLKAPTAAVLSPLQLLPAQARALLSRRLNTDLASARGGLQRAAIRRWVQARDAHPAVFDWGARPNDIDVEHWNDLHYGALFFQVQDAAYQVLDGLEQYMAASSRPQFRLGESIPELISTRIGHLRELARLFLDNPLAQRTDAVAARFCHECSAPEASHVLASLVNRDGRVLRLQGTQVLPGSAFLFQVLAVTDQPAGEPQGQVVEGALPAWISPRVERLYQLDLDLQGQLGIWLTQPPAAAVAEVSL</sequence>
<dbReference type="RefSeq" id="WP_133145001.1">
    <property type="nucleotide sequence ID" value="NZ_CAACYJ010000040.1"/>
</dbReference>
<dbReference type="AlphaFoldDB" id="A0A449IRG8"/>